<sequence length="642" mass="74836">MAYTIPETIRSTATAGERLLFRTLKEYLPDDYIVYYEPEIHGRRPDFVVIGPDLGILVLEVKDYTKNTLFQLNQDEWTLVTSGGEQTQTKSPLKQARENVFHLVDYLKKDKSLVQLEGKYKFQLKFPYGFGTVFTRLYQKDFIENGLYSVIEPNLCLTRDEIDPEKEAFSEENLFEKITNMFTVPYRLREPLTKEDMDAIRYHLFPEVRISAEYKQPVPYQDQLLLSLHDIKSMDLHQENLAKQIGDKNRLIRGVAGSGKTLILASRAKILTKEHPDWKILILCYNISLARNIDQMIHHMMNEPDSLFDFDFSEKGSEVKTESHHITVRNFHSWLKNDLKISEKNISTMIEKLKNGEAILPTYDAIMIDEGQDFESDWFSLVSQLLNPETKSLLLVEDRAQTIYKRKRSYVQDTGLSFKGRSKMLSINYRNTAQIVKFAWDFYQTHSFLKNKVITREHEGEIIAPQSTRRKGVEPAIVKVDNFFKEAKIVAKQIKKLHEQKKVPLSEVLILYRVKRTYQINYVDILKRALGAEGIDYYWMTESNDTKRNFNKDDGKVKISTIDSSKGLDFQAVFIVNIDNMPFLLEEDKEREVSLLYIGMTRAKEYLCLSYSGESEFTKYFDGILVQRKEDADKNKVISETL</sequence>
<evidence type="ECO:0000256" key="1">
    <source>
        <dbReference type="ARBA" id="ARBA00022741"/>
    </source>
</evidence>
<dbReference type="Proteomes" id="UP000283095">
    <property type="component" value="Chromosome"/>
</dbReference>
<dbReference type="InterPro" id="IPR000212">
    <property type="entry name" value="DNA_helicase_UvrD/REP"/>
</dbReference>
<name>A0A3Q9RHH8_9BACI</name>
<dbReference type="OrthoDB" id="7066673at2"/>
<dbReference type="RefSeq" id="WP_127759348.1">
    <property type="nucleotide sequence ID" value="NZ_CP026095.1"/>
</dbReference>
<gene>
    <name evidence="6" type="ORF">BAOM_1105</name>
</gene>
<dbReference type="Pfam" id="PF13361">
    <property type="entry name" value="UvrD_C"/>
    <property type="match status" value="2"/>
</dbReference>
<evidence type="ECO:0000256" key="4">
    <source>
        <dbReference type="ARBA" id="ARBA00022840"/>
    </source>
</evidence>
<evidence type="ECO:0000256" key="3">
    <source>
        <dbReference type="ARBA" id="ARBA00022806"/>
    </source>
</evidence>
<dbReference type="PANTHER" id="PTHR11070">
    <property type="entry name" value="UVRD / RECB / PCRA DNA HELICASE FAMILY MEMBER"/>
    <property type="match status" value="1"/>
</dbReference>
<dbReference type="AlphaFoldDB" id="A0A3Q9RHH8"/>
<keyword evidence="3" id="KW-0347">Helicase</keyword>
<dbReference type="GO" id="GO:0005524">
    <property type="term" value="F:ATP binding"/>
    <property type="evidence" value="ECO:0007669"/>
    <property type="project" value="UniProtKB-KW"/>
</dbReference>
<feature type="domain" description="NERD" evidence="5">
    <location>
        <begin position="12"/>
        <end position="126"/>
    </location>
</feature>
<dbReference type="KEGG" id="pasa:BAOM_1105"/>
<evidence type="ECO:0000313" key="7">
    <source>
        <dbReference type="Proteomes" id="UP000283095"/>
    </source>
</evidence>
<evidence type="ECO:0000313" key="6">
    <source>
        <dbReference type="EMBL" id="AZV41716.1"/>
    </source>
</evidence>
<dbReference type="GO" id="GO:0003678">
    <property type="term" value="F:DNA helicase activity"/>
    <property type="evidence" value="ECO:0007669"/>
    <property type="project" value="InterPro"/>
</dbReference>
<dbReference type="Gene3D" id="3.40.50.300">
    <property type="entry name" value="P-loop containing nucleotide triphosphate hydrolases"/>
    <property type="match status" value="2"/>
</dbReference>
<dbReference type="InterPro" id="IPR027417">
    <property type="entry name" value="P-loop_NTPase"/>
</dbReference>
<dbReference type="SUPFAM" id="SSF52540">
    <property type="entry name" value="P-loop containing nucleoside triphosphate hydrolases"/>
    <property type="match status" value="1"/>
</dbReference>
<dbReference type="PROSITE" id="PS50965">
    <property type="entry name" value="NERD"/>
    <property type="match status" value="1"/>
</dbReference>
<reference evidence="6 7" key="1">
    <citation type="submission" date="2018-01" db="EMBL/GenBank/DDBJ databases">
        <title>Bacillus asahii Genome sequencing and assembly.</title>
        <authorList>
            <person name="Jiang H."/>
            <person name="Feng Y."/>
            <person name="Zhao F."/>
            <person name="Lin X."/>
        </authorList>
    </citation>
    <scope>NUCLEOTIDE SEQUENCE [LARGE SCALE GENOMIC DNA]</scope>
    <source>
        <strain evidence="6 7">OM18</strain>
    </source>
</reference>
<dbReference type="InterPro" id="IPR014017">
    <property type="entry name" value="DNA_helicase_UvrD-like_C"/>
</dbReference>
<evidence type="ECO:0000259" key="5">
    <source>
        <dbReference type="PROSITE" id="PS50965"/>
    </source>
</evidence>
<evidence type="ECO:0000256" key="2">
    <source>
        <dbReference type="ARBA" id="ARBA00022801"/>
    </source>
</evidence>
<dbReference type="Pfam" id="PF08378">
    <property type="entry name" value="NERD"/>
    <property type="match status" value="1"/>
</dbReference>
<protein>
    <submittedName>
        <fullName evidence="6">Nuclease-like protein</fullName>
    </submittedName>
</protein>
<keyword evidence="4" id="KW-0067">ATP-binding</keyword>
<dbReference type="InterPro" id="IPR011528">
    <property type="entry name" value="NERD"/>
</dbReference>
<organism evidence="6 7">
    <name type="scientific">Peribacillus asahii</name>
    <dbReference type="NCBI Taxonomy" id="228899"/>
    <lineage>
        <taxon>Bacteria</taxon>
        <taxon>Bacillati</taxon>
        <taxon>Bacillota</taxon>
        <taxon>Bacilli</taxon>
        <taxon>Bacillales</taxon>
        <taxon>Bacillaceae</taxon>
        <taxon>Peribacillus</taxon>
    </lineage>
</organism>
<dbReference type="GO" id="GO:0003677">
    <property type="term" value="F:DNA binding"/>
    <property type="evidence" value="ECO:0007669"/>
    <property type="project" value="InterPro"/>
</dbReference>
<dbReference type="Pfam" id="PF13245">
    <property type="entry name" value="AAA_19"/>
    <property type="match status" value="1"/>
</dbReference>
<accession>A0A3Q9RHH8</accession>
<keyword evidence="1" id="KW-0547">Nucleotide-binding</keyword>
<proteinExistence type="predicted"/>
<dbReference type="GO" id="GO:0016787">
    <property type="term" value="F:hydrolase activity"/>
    <property type="evidence" value="ECO:0007669"/>
    <property type="project" value="UniProtKB-KW"/>
</dbReference>
<keyword evidence="2" id="KW-0378">Hydrolase</keyword>
<dbReference type="EMBL" id="CP026095">
    <property type="protein sequence ID" value="AZV41716.1"/>
    <property type="molecule type" value="Genomic_DNA"/>
</dbReference>